<dbReference type="FunFam" id="1.10.340.70:FF:000001">
    <property type="entry name" value="Retrovirus-related Pol polyprotein from transposon gypsy-like Protein"/>
    <property type="match status" value="1"/>
</dbReference>
<evidence type="ECO:0000259" key="2">
    <source>
        <dbReference type="Pfam" id="PF17921"/>
    </source>
</evidence>
<evidence type="ECO:0000256" key="1">
    <source>
        <dbReference type="SAM" id="MobiDB-lite"/>
    </source>
</evidence>
<organism evidence="3 4">
    <name type="scientific">Cyclotella cryptica</name>
    <dbReference type="NCBI Taxonomy" id="29204"/>
    <lineage>
        <taxon>Eukaryota</taxon>
        <taxon>Sar</taxon>
        <taxon>Stramenopiles</taxon>
        <taxon>Ochrophyta</taxon>
        <taxon>Bacillariophyta</taxon>
        <taxon>Coscinodiscophyceae</taxon>
        <taxon>Thalassiosirophycidae</taxon>
        <taxon>Stephanodiscales</taxon>
        <taxon>Stephanodiscaceae</taxon>
        <taxon>Cyclotella</taxon>
    </lineage>
</organism>
<gene>
    <name evidence="3" type="ORF">HJC23_002497</name>
</gene>
<evidence type="ECO:0000313" key="4">
    <source>
        <dbReference type="Proteomes" id="UP001516023"/>
    </source>
</evidence>
<reference evidence="3 4" key="1">
    <citation type="journal article" date="2020" name="G3 (Bethesda)">
        <title>Improved Reference Genome for Cyclotella cryptica CCMP332, a Model for Cell Wall Morphogenesis, Salinity Adaptation, and Lipid Production in Diatoms (Bacillariophyta).</title>
        <authorList>
            <person name="Roberts W.R."/>
            <person name="Downey K.M."/>
            <person name="Ruck E.C."/>
            <person name="Traller J.C."/>
            <person name="Alverson A.J."/>
        </authorList>
    </citation>
    <scope>NUCLEOTIDE SEQUENCE [LARGE SCALE GENOMIC DNA]</scope>
    <source>
        <strain evidence="3 4">CCMP332</strain>
    </source>
</reference>
<feature type="domain" description="Integrase zinc-binding" evidence="2">
    <location>
        <begin position="1666"/>
        <end position="1724"/>
    </location>
</feature>
<dbReference type="InterPro" id="IPR012337">
    <property type="entry name" value="RNaseH-like_sf"/>
</dbReference>
<name>A0ABD3QW87_9STRA</name>
<dbReference type="PANTHER" id="PTHR37984:SF5">
    <property type="entry name" value="PROTEIN NYNRIN-LIKE"/>
    <property type="match status" value="1"/>
</dbReference>
<feature type="region of interest" description="Disordered" evidence="1">
    <location>
        <begin position="1189"/>
        <end position="1208"/>
    </location>
</feature>
<dbReference type="Proteomes" id="UP001516023">
    <property type="component" value="Unassembled WGS sequence"/>
</dbReference>
<dbReference type="InterPro" id="IPR050951">
    <property type="entry name" value="Retrovirus_Pol_polyprotein"/>
</dbReference>
<dbReference type="InterPro" id="IPR041588">
    <property type="entry name" value="Integrase_H2C2"/>
</dbReference>
<dbReference type="Gene3D" id="1.10.340.70">
    <property type="match status" value="1"/>
</dbReference>
<dbReference type="Gene3D" id="3.30.70.270">
    <property type="match status" value="2"/>
</dbReference>
<keyword evidence="4" id="KW-1185">Reference proteome</keyword>
<dbReference type="PANTHER" id="PTHR37984">
    <property type="entry name" value="PROTEIN CBG26694"/>
    <property type="match status" value="1"/>
</dbReference>
<dbReference type="Pfam" id="PF17921">
    <property type="entry name" value="Integrase_H2C2"/>
    <property type="match status" value="1"/>
</dbReference>
<accession>A0ABD3QW87</accession>
<proteinExistence type="predicted"/>
<dbReference type="SUPFAM" id="SSF53098">
    <property type="entry name" value="Ribonuclease H-like"/>
    <property type="match status" value="1"/>
</dbReference>
<dbReference type="SUPFAM" id="SSF56672">
    <property type="entry name" value="DNA/RNA polymerases"/>
    <property type="match status" value="1"/>
</dbReference>
<dbReference type="InterPro" id="IPR043502">
    <property type="entry name" value="DNA/RNA_pol_sf"/>
</dbReference>
<dbReference type="Gene3D" id="3.30.420.10">
    <property type="entry name" value="Ribonuclease H-like superfamily/Ribonuclease H"/>
    <property type="match status" value="1"/>
</dbReference>
<sequence>MVKLEYFIPLPIGNVTFLNTAGNLVHRYTCTIPGDPFLLSTAEFRDQVLVPSGIGGPCGLLPLALGSTECTIDEIKKWQQLQFKIASAAQDSIYHKLCEHLAPGFSATAFATCEKITMAFHDEDGNSISLTVLEYYNALLQGAVAFLEDESFQYNLANHFVNHLERNVCDMFEETCTDHLSFSDLSRDAQLQQLQKYLLIATRCEKKLSQTKDFVKKTIGDTHSFMSKVMSAMGMNVPEDASDGPTFLSAAEKTLQRYKEGKRNGHQELSPPTDECWGCKGPHRYRNKHTKEIICPNKDARGVAERAARMHKEYLEAIRSRRKGWVPKDMIKFSQLSPSQKEAAPTHSHGGAYVVLPILHSTDKRHECKPILPFQIDGQLPHITLVLGTMDTALENCPMIRCLFDNGACLSSGYAGFWLPILKAHPECIADLFTSDNRDYTPIILGGVVTGNDGDMSRHTTQLNLVVRLKLRYETTTHQPITHTIAIGSHVGVNTILGKTFIKSLHCHYDATSSVVEAKLLNVAPFPVTDMFPQQYDCMDKVSQSSGRTAKNYSSIVSILDRIHNTMLTLVVPATPSYSNVDHSSIIRKRRHNVIGPDDSSTGYATYLSDNTDALPAARIRVERRRKGRRKPNVYLDDRGHPDWQQSWEWIEEGSYSKLLSRRKRLHPMRDTLDPTFNVPFDDARDSQYLRNNLRIAHLSVDRQNQIIALIKCKWGVFRPEGMSIPVLDYECNIDTDKLESIYQIRQVFDGEWLSPALLAPKPHQENVFDIDDYIWRLCVNYIGLNRVTKIIAYPIPRCDFAVVILFGHSMFRWLLDAPQGFHQIAVNRSSQEKLAFAGPYTRKYTYNDELAKSRGIDVGGSTGTKIIIDDIHSRGVDWDTSLRYFECQLVVCLCRRLSLNLKKCHLFSPRFEFVGHDITEDGNHPAQSKFDLVRNWPQPRIVRDVASLLGFCMFYSCYIPWLEVRCKDLRLLCQQDYNTVLTSSMWTPSCQLQWDFMKQSILSDPCCAQYDHRKRFYLKTDFAQVRMGYGGCQPDNDDTSLAAMHREVGGGPCEFLSNAKDFGSPPRLKPICMGSRRNKGYKTRLHSHLGEAFTLDWAINTNRLYTWGQRFTAINNCYSLKFVLSYKGNNWVILRVQMRLQLWAMDIVHRTRDFNVDSDYMSKLAHSTTFDPLLSKYLKSAAELRSKYPPPDGELTPDTMPGYRKPQKSITVSPPDIDCIPSITIDGVPVDTEAQHPRANLLDIMAFLSDWAAAILPMPLQSETLPIQYLAASDPDNAARSLFQDFLHIPHIFSTSHNLLQWVLTANNIYVDFFIAHCPSSISTQQRSQWFCTMASLIVNCRRRHGLQLFCLLTPSKLEGIHIPSSFHETLKQDLWITSTTSLQFPTFGDSIDNTATALLGAHRSTQSSVDALYINTPPQAHCRTIHDFIHIPFNKSTYAVSFARSHMNGMSDNDTLVAIDPVPVPPPTSRYHSTRLYNLLPNDNLFGQSFGIEFDCMDAQLVRPISPYKFAKGFGYSDQLTRKLAERPYFHLLLDGIPALTSSAVLNCIVHRLRDIRNSSIPVDESTPFGAAAATAQVLFNGATGISLPDTDTWICAYANDPETALIRHMIDNPHTINKASLSKLHYVYRGLIRRSQIVVTANGMLALHEPIESTDDSISLQLVPRSLRNIVFIAFHANPIGGHLNAYRTFSRICLRFFWPKMYHYISDLVHKCAACQLSNATLRKSSELVYNFPATEPMSVMHVDCYTAGHLRMYDNITCYMVGACNMTAFGLLEGITEPNSTTFAAAIMHFQLRHGFFHTMVLDKDSKFYATFRDTARLLKLNTHTLSRANHDPMLVERIGRYLNKSLKIFNSEHSSDPRVAHEGLHLAMYAWNCAPVAGTDISRCLMVTGREWRFPLDYSTGTHLELITRPMLVNSFARRQAIILEASRKLGRILIDEHRAYHRELINSLRPDPKLFEPGDYVFARRTVQSSAKHVRVGKLEFACTGPWVVLRRLKGASYECKNTVSGKIDKFHASHLSPVPPVLVPFAPVDGPDHRFGQLHCPLRDDAYKAASLEGFLPYKPFQPFRRVRFADNQIPSATAPDPPLATNIVDFQSWSHHEPSNRSLHFPSLWELNSELHDWDNHDTDTLIDHIHPLPPSDTISFLATPPSPSQLAASIIKSTSRLFFVSWQLPSVLRREWHLVCVDLPSSLSLNPNCLSDGRYLVQFFICHPKDKLQHPCNQRWWLEYHAASTVARLHQGDYHILRPDSYAPIYAKELNLHPYCQWVNLLHHETYIHGPFEFATINGRKTRDRISTSDWDILSQSSTRYDDAPPDLTHRDFTGIQFLRNYHTVLCDPTVRDRIVATHFLSPELPFPVPHGL</sequence>
<protein>
    <recommendedName>
        <fullName evidence="2">Integrase zinc-binding domain-containing protein</fullName>
    </recommendedName>
</protein>
<evidence type="ECO:0000313" key="3">
    <source>
        <dbReference type="EMBL" id="KAL3804458.1"/>
    </source>
</evidence>
<dbReference type="InterPro" id="IPR036397">
    <property type="entry name" value="RNaseH_sf"/>
</dbReference>
<dbReference type="InterPro" id="IPR043128">
    <property type="entry name" value="Rev_trsase/Diguanyl_cyclase"/>
</dbReference>
<dbReference type="EMBL" id="JABMIG020000007">
    <property type="protein sequence ID" value="KAL3804458.1"/>
    <property type="molecule type" value="Genomic_DNA"/>
</dbReference>
<comment type="caution">
    <text evidence="3">The sequence shown here is derived from an EMBL/GenBank/DDBJ whole genome shotgun (WGS) entry which is preliminary data.</text>
</comment>